<evidence type="ECO:0000256" key="1">
    <source>
        <dbReference type="SAM" id="SignalP"/>
    </source>
</evidence>
<feature type="signal peptide" evidence="1">
    <location>
        <begin position="1"/>
        <end position="15"/>
    </location>
</feature>
<organism evidence="2 3">
    <name type="scientific">Hypocrea jecorina (strain ATCC 56765 / BCRC 32924 / NRRL 11460 / Rut C-30)</name>
    <name type="common">Trichoderma reesei</name>
    <dbReference type="NCBI Taxonomy" id="1344414"/>
    <lineage>
        <taxon>Eukaryota</taxon>
        <taxon>Fungi</taxon>
        <taxon>Dikarya</taxon>
        <taxon>Ascomycota</taxon>
        <taxon>Pezizomycotina</taxon>
        <taxon>Sordariomycetes</taxon>
        <taxon>Hypocreomycetidae</taxon>
        <taxon>Hypocreales</taxon>
        <taxon>Hypocreaceae</taxon>
        <taxon>Trichoderma</taxon>
    </lineage>
</organism>
<protein>
    <submittedName>
        <fullName evidence="2">Uncharacterized protein</fullName>
    </submittedName>
</protein>
<proteinExistence type="predicted"/>
<dbReference type="KEGG" id="trr:M419DRAFT_86202"/>
<evidence type="ECO:0000313" key="2">
    <source>
        <dbReference type="EMBL" id="ETR99615.1"/>
    </source>
</evidence>
<dbReference type="HOGENOM" id="CLU_2622346_0_0_1"/>
<evidence type="ECO:0000313" key="3">
    <source>
        <dbReference type="Proteomes" id="UP000024376"/>
    </source>
</evidence>
<keyword evidence="1" id="KW-0732">Signal</keyword>
<dbReference type="AlphaFoldDB" id="A0A024S535"/>
<reference evidence="3" key="1">
    <citation type="journal article" date="2013" name="Ind. Biotechnol.">
        <title>Comparative genomics analysis of Trichoderma reesei strains.</title>
        <authorList>
            <person name="Koike H."/>
            <person name="Aerts A."/>
            <person name="LaButti K."/>
            <person name="Grigoriev I.V."/>
            <person name="Baker S.E."/>
        </authorList>
    </citation>
    <scope>NUCLEOTIDE SEQUENCE [LARGE SCALE GENOMIC DNA]</scope>
    <source>
        <strain evidence="3">ATCC 56765 / BCRC 32924 / NRRL 11460 / Rut C-30</strain>
    </source>
</reference>
<dbReference type="OrthoDB" id="10407013at2759"/>
<sequence>MKFSFVLALLPLALAAPSPATDADAAAAATKQPCCSDCRPNYKVCREGCWDRGIFGYCTYQCVSDRTLCINTCKECKA</sequence>
<accession>A0A024S535</accession>
<name>A0A024S535_HYPJR</name>
<dbReference type="Proteomes" id="UP000024376">
    <property type="component" value="Unassembled WGS sequence"/>
</dbReference>
<feature type="chain" id="PRO_5012520028" evidence="1">
    <location>
        <begin position="16"/>
        <end position="78"/>
    </location>
</feature>
<gene>
    <name evidence="2" type="ORF">M419DRAFT_86202</name>
</gene>
<dbReference type="EMBL" id="KI911156">
    <property type="protein sequence ID" value="ETR99615.1"/>
    <property type="molecule type" value="Genomic_DNA"/>
</dbReference>